<evidence type="ECO:0000313" key="1">
    <source>
        <dbReference type="EMBL" id="KXA98631.1"/>
    </source>
</evidence>
<gene>
    <name evidence="1" type="ORF">AKJ39_01400</name>
</gene>
<evidence type="ECO:0000313" key="2">
    <source>
        <dbReference type="Proteomes" id="UP000070257"/>
    </source>
</evidence>
<sequence length="69" mass="8210">MNRVQNPRKRIEKNIQKIHDEFGKEGLEIFSKEVEKITDEILKHSSYESLAKKKEGELVNKLESDRKNR</sequence>
<name>A0A656YXF2_9EURY</name>
<organism evidence="1 2">
    <name type="scientific">candidate division MSBL1 archaeon SCGC-AAA259J03</name>
    <dbReference type="NCBI Taxonomy" id="1698269"/>
    <lineage>
        <taxon>Archaea</taxon>
        <taxon>Methanobacteriati</taxon>
        <taxon>Methanobacteriota</taxon>
        <taxon>candidate division MSBL1</taxon>
    </lineage>
</organism>
<dbReference type="AlphaFoldDB" id="A0A656YXF2"/>
<proteinExistence type="predicted"/>
<comment type="caution">
    <text evidence="1">The sequence shown here is derived from an EMBL/GenBank/DDBJ whole genome shotgun (WGS) entry which is preliminary data.</text>
</comment>
<accession>A0A656YXF2</accession>
<dbReference type="Proteomes" id="UP000070257">
    <property type="component" value="Unassembled WGS sequence"/>
</dbReference>
<dbReference type="EMBL" id="LHXT01000012">
    <property type="protein sequence ID" value="KXA98631.1"/>
    <property type="molecule type" value="Genomic_DNA"/>
</dbReference>
<reference evidence="1 2" key="1">
    <citation type="journal article" date="2016" name="Sci. Rep.">
        <title>Metabolic traits of an uncultured archaeal lineage -MSBL1- from brine pools of the Red Sea.</title>
        <authorList>
            <person name="Mwirichia R."/>
            <person name="Alam I."/>
            <person name="Rashid M."/>
            <person name="Vinu M."/>
            <person name="Ba-Alawi W."/>
            <person name="Anthony Kamau A."/>
            <person name="Kamanda Ngugi D."/>
            <person name="Goker M."/>
            <person name="Klenk H.P."/>
            <person name="Bajic V."/>
            <person name="Stingl U."/>
        </authorList>
    </citation>
    <scope>NUCLEOTIDE SEQUENCE [LARGE SCALE GENOMIC DNA]</scope>
    <source>
        <strain evidence="1">SCGC-AAA259J03</strain>
    </source>
</reference>
<protein>
    <submittedName>
        <fullName evidence="1">Uncharacterized protein</fullName>
    </submittedName>
</protein>
<keyword evidence="2" id="KW-1185">Reference proteome</keyword>